<feature type="compositionally biased region" description="Basic and acidic residues" evidence="26">
    <location>
        <begin position="1242"/>
        <end position="1251"/>
    </location>
</feature>
<evidence type="ECO:0000256" key="21">
    <source>
        <dbReference type="ARBA" id="ARBA00049360"/>
    </source>
</evidence>
<feature type="compositionally biased region" description="Polar residues" evidence="26">
    <location>
        <begin position="813"/>
        <end position="830"/>
    </location>
</feature>
<dbReference type="InterPro" id="IPR003960">
    <property type="entry name" value="ATPase_AAA_CS"/>
</dbReference>
<dbReference type="CDD" id="cd05147">
    <property type="entry name" value="RIO1_euk"/>
    <property type="match status" value="1"/>
</dbReference>
<evidence type="ECO:0000256" key="16">
    <source>
        <dbReference type="ARBA" id="ARBA00022842"/>
    </source>
</evidence>
<comment type="catalytic activity">
    <reaction evidence="19">
        <text>L-threonyl-[protein] + ATP = O-phospho-L-threonyl-[protein] + ADP + H(+)</text>
        <dbReference type="Rhea" id="RHEA:46608"/>
        <dbReference type="Rhea" id="RHEA-COMP:11060"/>
        <dbReference type="Rhea" id="RHEA-COMP:11605"/>
        <dbReference type="ChEBI" id="CHEBI:15378"/>
        <dbReference type="ChEBI" id="CHEBI:30013"/>
        <dbReference type="ChEBI" id="CHEBI:30616"/>
        <dbReference type="ChEBI" id="CHEBI:61977"/>
        <dbReference type="ChEBI" id="CHEBI:456216"/>
        <dbReference type="EC" id="2.7.11.1"/>
    </reaction>
</comment>
<accession>A0AAE1HI84</accession>
<keyword evidence="9" id="KW-0723">Serine/threonine-protein kinase</keyword>
<dbReference type="GO" id="GO:0004674">
    <property type="term" value="F:protein serine/threonine kinase activity"/>
    <property type="evidence" value="ECO:0007669"/>
    <property type="project" value="UniProtKB-KW"/>
</dbReference>
<dbReference type="PANTHER" id="PTHR45723">
    <property type="entry name" value="SERINE/THREONINE-PROTEIN KINASE RIO1"/>
    <property type="match status" value="1"/>
</dbReference>
<dbReference type="SUPFAM" id="SSF52540">
    <property type="entry name" value="P-loop containing nucleoside triphosphate hydrolases"/>
    <property type="match status" value="1"/>
</dbReference>
<keyword evidence="16" id="KW-0460">Magnesium</keyword>
<evidence type="ECO:0000259" key="28">
    <source>
        <dbReference type="SMART" id="SM00382"/>
    </source>
</evidence>
<dbReference type="GO" id="GO:0042254">
    <property type="term" value="P:ribosome biogenesis"/>
    <property type="evidence" value="ECO:0007669"/>
    <property type="project" value="UniProtKB-KW"/>
</dbReference>
<dbReference type="FunFam" id="3.30.200.20:FF:000148">
    <property type="entry name" value="Serine/threonine-protein kinase RIO1"/>
    <property type="match status" value="1"/>
</dbReference>
<dbReference type="CDD" id="cd19525">
    <property type="entry name" value="RecA-like_Figl-1"/>
    <property type="match status" value="1"/>
</dbReference>
<comment type="cofactor">
    <cofactor evidence="1">
        <name>Mg(2+)</name>
        <dbReference type="ChEBI" id="CHEBI:18420"/>
    </cofactor>
</comment>
<dbReference type="EMBL" id="JAHWGI010001046">
    <property type="protein sequence ID" value="KAK3921688.1"/>
    <property type="molecule type" value="Genomic_DNA"/>
</dbReference>
<evidence type="ECO:0000256" key="15">
    <source>
        <dbReference type="ARBA" id="ARBA00022840"/>
    </source>
</evidence>
<dbReference type="SUPFAM" id="SSF56112">
    <property type="entry name" value="Protein kinase-like (PK-like)"/>
    <property type="match status" value="1"/>
</dbReference>
<feature type="domain" description="AAA+ ATPase" evidence="28">
    <location>
        <begin position="498"/>
        <end position="634"/>
    </location>
</feature>
<dbReference type="InterPro" id="IPR003593">
    <property type="entry name" value="AAA+_ATPase"/>
</dbReference>
<keyword evidence="30" id="KW-1185">Reference proteome</keyword>
<comment type="similarity">
    <text evidence="4">Belongs to the protein kinase superfamily. RIO-type Ser/Thr kinase family.</text>
</comment>
<evidence type="ECO:0000313" key="30">
    <source>
        <dbReference type="Proteomes" id="UP001219518"/>
    </source>
</evidence>
<dbReference type="GO" id="GO:0005694">
    <property type="term" value="C:chromosome"/>
    <property type="evidence" value="ECO:0007669"/>
    <property type="project" value="UniProtKB-ARBA"/>
</dbReference>
<evidence type="ECO:0000256" key="2">
    <source>
        <dbReference type="ARBA" id="ARBA00004123"/>
    </source>
</evidence>
<dbReference type="InterPro" id="IPR041569">
    <property type="entry name" value="AAA_lid_3"/>
</dbReference>
<proteinExistence type="inferred from homology"/>
<evidence type="ECO:0000256" key="24">
    <source>
        <dbReference type="ARBA" id="ARBA00068838"/>
    </source>
</evidence>
<evidence type="ECO:0000256" key="7">
    <source>
        <dbReference type="ARBA" id="ARBA00022490"/>
    </source>
</evidence>
<feature type="compositionally biased region" description="Basic and acidic residues" evidence="26">
    <location>
        <begin position="868"/>
        <end position="887"/>
    </location>
</feature>
<feature type="compositionally biased region" description="Basic and acidic residues" evidence="26">
    <location>
        <begin position="1258"/>
        <end position="1267"/>
    </location>
</feature>
<feature type="region of interest" description="Disordered" evidence="26">
    <location>
        <begin position="775"/>
        <end position="830"/>
    </location>
</feature>
<evidence type="ECO:0000256" key="11">
    <source>
        <dbReference type="ARBA" id="ARBA00022723"/>
    </source>
</evidence>
<evidence type="ECO:0000256" key="20">
    <source>
        <dbReference type="ARBA" id="ARBA00048679"/>
    </source>
</evidence>
<keyword evidence="8" id="KW-0690">Ribosome biogenesis</keyword>
<dbReference type="GO" id="GO:0005813">
    <property type="term" value="C:centrosome"/>
    <property type="evidence" value="ECO:0007669"/>
    <property type="project" value="UniProtKB-ARBA"/>
</dbReference>
<dbReference type="InterPro" id="IPR015415">
    <property type="entry name" value="Spast_Vps4_C"/>
</dbReference>
<dbReference type="InterPro" id="IPR003959">
    <property type="entry name" value="ATPase_AAA_core"/>
</dbReference>
<dbReference type="GO" id="GO:0046872">
    <property type="term" value="F:metal ion binding"/>
    <property type="evidence" value="ECO:0007669"/>
    <property type="project" value="UniProtKB-KW"/>
</dbReference>
<reference evidence="29" key="1">
    <citation type="submission" date="2021-07" db="EMBL/GenBank/DDBJ databases">
        <authorList>
            <person name="Catto M.A."/>
            <person name="Jacobson A."/>
            <person name="Kennedy G."/>
            <person name="Labadie P."/>
            <person name="Hunt B.G."/>
            <person name="Srinivasan R."/>
        </authorList>
    </citation>
    <scope>NUCLEOTIDE SEQUENCE</scope>
    <source>
        <strain evidence="29">PL_HMW_Pooled</strain>
        <tissue evidence="29">Head</tissue>
    </source>
</reference>
<dbReference type="Proteomes" id="UP001219518">
    <property type="component" value="Unassembled WGS sequence"/>
</dbReference>
<evidence type="ECO:0000256" key="14">
    <source>
        <dbReference type="ARBA" id="ARBA00022801"/>
    </source>
</evidence>
<evidence type="ECO:0000256" key="22">
    <source>
        <dbReference type="ARBA" id="ARBA00057025"/>
    </source>
</evidence>
<feature type="compositionally biased region" description="Basic residues" evidence="26">
    <location>
        <begin position="1268"/>
        <end position="1285"/>
    </location>
</feature>
<evidence type="ECO:0000256" key="17">
    <source>
        <dbReference type="ARBA" id="ARBA00023242"/>
    </source>
</evidence>
<gene>
    <name evidence="29" type="ORF">KUF71_010873</name>
</gene>
<dbReference type="InterPro" id="IPR011009">
    <property type="entry name" value="Kinase-like_dom_sf"/>
</dbReference>
<dbReference type="Pfam" id="PF00004">
    <property type="entry name" value="AAA"/>
    <property type="match status" value="1"/>
</dbReference>
<dbReference type="GO" id="GO:0005737">
    <property type="term" value="C:cytoplasm"/>
    <property type="evidence" value="ECO:0007669"/>
    <property type="project" value="UniProtKB-SubCell"/>
</dbReference>
<dbReference type="EC" id="2.7.11.1" evidence="5"/>
<keyword evidence="15" id="KW-0067">ATP-binding</keyword>
<dbReference type="Gene3D" id="3.40.50.300">
    <property type="entry name" value="P-loop containing nucleotide triphosphate hydrolases"/>
    <property type="match status" value="1"/>
</dbReference>
<evidence type="ECO:0000256" key="19">
    <source>
        <dbReference type="ARBA" id="ARBA00047899"/>
    </source>
</evidence>
<evidence type="ECO:0000256" key="9">
    <source>
        <dbReference type="ARBA" id="ARBA00022527"/>
    </source>
</evidence>
<dbReference type="Pfam" id="PF17862">
    <property type="entry name" value="AAA_lid_3"/>
    <property type="match status" value="1"/>
</dbReference>
<evidence type="ECO:0000256" key="5">
    <source>
        <dbReference type="ARBA" id="ARBA00012513"/>
    </source>
</evidence>
<comment type="catalytic activity">
    <reaction evidence="20">
        <text>L-seryl-[protein] + ATP = O-phospho-L-seryl-[protein] + ADP + H(+)</text>
        <dbReference type="Rhea" id="RHEA:17989"/>
        <dbReference type="Rhea" id="RHEA-COMP:9863"/>
        <dbReference type="Rhea" id="RHEA-COMP:11604"/>
        <dbReference type="ChEBI" id="CHEBI:15378"/>
        <dbReference type="ChEBI" id="CHEBI:29999"/>
        <dbReference type="ChEBI" id="CHEBI:30616"/>
        <dbReference type="ChEBI" id="CHEBI:83421"/>
        <dbReference type="ChEBI" id="CHEBI:456216"/>
        <dbReference type="EC" id="2.7.11.1"/>
    </reaction>
</comment>
<keyword evidence="11" id="KW-0479">Metal-binding</keyword>
<keyword evidence="13 29" id="KW-0418">Kinase</keyword>
<dbReference type="InterPro" id="IPR051272">
    <property type="entry name" value="RIO-type_Ser/Thr_kinase"/>
</dbReference>
<evidence type="ECO:0000256" key="6">
    <source>
        <dbReference type="ARBA" id="ARBA00016038"/>
    </source>
</evidence>
<dbReference type="Pfam" id="PF09336">
    <property type="entry name" value="Vps4_C"/>
    <property type="match status" value="1"/>
</dbReference>
<comment type="subcellular location">
    <subcellularLocation>
        <location evidence="3">Cytoplasm</location>
    </subcellularLocation>
    <subcellularLocation>
        <location evidence="2">Nucleus</location>
    </subcellularLocation>
</comment>
<evidence type="ECO:0000256" key="26">
    <source>
        <dbReference type="SAM" id="MobiDB-lite"/>
    </source>
</evidence>
<reference evidence="29" key="2">
    <citation type="journal article" date="2023" name="BMC Genomics">
        <title>Pest status, molecular evolution, and epigenetic factors derived from the genome assembly of Frankliniella fusca, a thysanopteran phytovirus vector.</title>
        <authorList>
            <person name="Catto M.A."/>
            <person name="Labadie P.E."/>
            <person name="Jacobson A.L."/>
            <person name="Kennedy G.G."/>
            <person name="Srinivasan R."/>
            <person name="Hunt B.G."/>
        </authorList>
    </citation>
    <scope>NUCLEOTIDE SEQUENCE</scope>
    <source>
        <strain evidence="29">PL_HMW_Pooled</strain>
    </source>
</reference>
<keyword evidence="7" id="KW-0963">Cytoplasm</keyword>
<dbReference type="Gene3D" id="3.30.200.20">
    <property type="entry name" value="Phosphorylase Kinase, domain 1"/>
    <property type="match status" value="1"/>
</dbReference>
<evidence type="ECO:0000256" key="25">
    <source>
        <dbReference type="ARBA" id="ARBA00076008"/>
    </source>
</evidence>
<comment type="caution">
    <text evidence="29">The sequence shown here is derived from an EMBL/GenBank/DDBJ whole genome shotgun (WGS) entry which is preliminary data.</text>
</comment>
<evidence type="ECO:0000256" key="3">
    <source>
        <dbReference type="ARBA" id="ARBA00004496"/>
    </source>
</evidence>
<keyword evidence="14" id="KW-0378">Hydrolase</keyword>
<dbReference type="Pfam" id="PF01163">
    <property type="entry name" value="RIO1"/>
    <property type="match status" value="1"/>
</dbReference>
<evidence type="ECO:0000256" key="4">
    <source>
        <dbReference type="ARBA" id="ARBA00009196"/>
    </source>
</evidence>
<protein>
    <recommendedName>
        <fullName evidence="18">Fidgetin-like protein 1</fullName>
        <ecNumber evidence="5">2.7.11.1</ecNumber>
    </recommendedName>
    <alternativeName>
        <fullName evidence="25">RIO kinase 1</fullName>
    </alternativeName>
    <alternativeName>
        <fullName evidence="6 24">Serine/threonine-protein kinase RIO1</fullName>
    </alternativeName>
</protein>
<feature type="domain" description="RIO kinase" evidence="27">
    <location>
        <begin position="879"/>
        <end position="1115"/>
    </location>
</feature>
<dbReference type="GO" id="GO:0031114">
    <property type="term" value="P:regulation of microtubule depolymerization"/>
    <property type="evidence" value="ECO:0007669"/>
    <property type="project" value="UniProtKB-ARBA"/>
</dbReference>
<feature type="compositionally biased region" description="Basic and acidic residues" evidence="26">
    <location>
        <begin position="1224"/>
        <end position="1235"/>
    </location>
</feature>
<dbReference type="GO" id="GO:0005634">
    <property type="term" value="C:nucleus"/>
    <property type="evidence" value="ECO:0007669"/>
    <property type="project" value="UniProtKB-SubCell"/>
</dbReference>
<feature type="compositionally biased region" description="Acidic residues" evidence="26">
    <location>
        <begin position="1207"/>
        <end position="1223"/>
    </location>
</feature>
<comment type="subunit">
    <text evidence="23">Associates with the precursor of the 40S ribosome subunit. Interacts (via its N-terminus) with PRMT5 (via its N-terminus). Interacts with WDR77. Found in a PRMT5 complex composed of PRMT5, WDR77 and RIOK1. Interacts (via its C-terminus) with NCL; this interaction targets NCL for PRTM5 methylation.</text>
</comment>
<name>A0AAE1HI84_9NEOP</name>
<dbReference type="InterPro" id="IPR018935">
    <property type="entry name" value="RIO_kinase_CS"/>
</dbReference>
<feature type="region of interest" description="Disordered" evidence="26">
    <location>
        <begin position="867"/>
        <end position="887"/>
    </location>
</feature>
<dbReference type="FunFam" id="1.10.510.10:FF:000232">
    <property type="entry name" value="Serine/threonine-protein kinase RIO1"/>
    <property type="match status" value="1"/>
</dbReference>
<comment type="catalytic activity">
    <reaction evidence="21">
        <text>ATP + H2O = ADP + phosphate + H(+)</text>
        <dbReference type="Rhea" id="RHEA:13065"/>
        <dbReference type="ChEBI" id="CHEBI:15377"/>
        <dbReference type="ChEBI" id="CHEBI:15378"/>
        <dbReference type="ChEBI" id="CHEBI:30616"/>
        <dbReference type="ChEBI" id="CHEBI:43474"/>
        <dbReference type="ChEBI" id="CHEBI:456216"/>
    </reaction>
</comment>
<evidence type="ECO:0000259" key="27">
    <source>
        <dbReference type="SMART" id="SM00090"/>
    </source>
</evidence>
<dbReference type="GO" id="GO:0008568">
    <property type="term" value="F:microtubule severing ATPase activity"/>
    <property type="evidence" value="ECO:0007669"/>
    <property type="project" value="UniProtKB-ARBA"/>
</dbReference>
<dbReference type="InterPro" id="IPR018934">
    <property type="entry name" value="RIO_dom"/>
</dbReference>
<evidence type="ECO:0000313" key="29">
    <source>
        <dbReference type="EMBL" id="KAK3921688.1"/>
    </source>
</evidence>
<dbReference type="GO" id="GO:0000070">
    <property type="term" value="P:mitotic sister chromatid segregation"/>
    <property type="evidence" value="ECO:0007669"/>
    <property type="project" value="UniProtKB-ARBA"/>
</dbReference>
<comment type="function">
    <text evidence="22">Involved in the final steps of cytoplasmic maturation of the 40S ribosomal subunit. Involved in processing of 18S-E pre-rRNA to the mature 18S rRNA. Required for the recycling of NOB1 and PNO1 from the late 40S precursor. The association with the very late 40S subunit intermediate may involve a translation-like checkpoint point cycle preceeding the binding to the 60S ribosomal subunit. Despite the protein kinase domain is proposed to act predominantly as an ATPase. The catalytic activity regulates its dynamic association with the 40S subunit. In addition to its role in ribosomal biogenesis acts as an adapter protein by recruiting NCL/nucleolin the to PRMT5 complex for its symmetrical methylation.</text>
</comment>
<dbReference type="GO" id="GO:0005524">
    <property type="term" value="F:ATP binding"/>
    <property type="evidence" value="ECO:0007669"/>
    <property type="project" value="UniProtKB-KW"/>
</dbReference>
<dbReference type="FunFam" id="1.10.8.60:FF:000022">
    <property type="entry name" value="Fidgetin like 1"/>
    <property type="match status" value="1"/>
</dbReference>
<evidence type="ECO:0000256" key="13">
    <source>
        <dbReference type="ARBA" id="ARBA00022777"/>
    </source>
</evidence>
<keyword evidence="17" id="KW-0539">Nucleus</keyword>
<dbReference type="FunFam" id="3.40.50.300:FF:000093">
    <property type="entry name" value="Fidgetin-like 1"/>
    <property type="match status" value="1"/>
</dbReference>
<dbReference type="GO" id="GO:0016887">
    <property type="term" value="F:ATP hydrolysis activity"/>
    <property type="evidence" value="ECO:0007669"/>
    <property type="project" value="InterPro"/>
</dbReference>
<dbReference type="InterPro" id="IPR027417">
    <property type="entry name" value="P-loop_NTPase"/>
</dbReference>
<dbReference type="PROSITE" id="PS00674">
    <property type="entry name" value="AAA"/>
    <property type="match status" value="1"/>
</dbReference>
<keyword evidence="10" id="KW-0808">Transferase</keyword>
<dbReference type="PROSITE" id="PS01245">
    <property type="entry name" value="RIO1"/>
    <property type="match status" value="1"/>
</dbReference>
<dbReference type="GO" id="GO:0051013">
    <property type="term" value="P:microtubule severing"/>
    <property type="evidence" value="ECO:0007669"/>
    <property type="project" value="UniProtKB-ARBA"/>
</dbReference>
<dbReference type="SMART" id="SM00090">
    <property type="entry name" value="RIO"/>
    <property type="match status" value="1"/>
</dbReference>
<feature type="region of interest" description="Disordered" evidence="26">
    <location>
        <begin position="1198"/>
        <end position="1285"/>
    </location>
</feature>
<dbReference type="Gene3D" id="1.10.8.60">
    <property type="match status" value="1"/>
</dbReference>
<feature type="compositionally biased region" description="Acidic residues" evidence="26">
    <location>
        <begin position="776"/>
        <end position="800"/>
    </location>
</feature>
<evidence type="ECO:0000256" key="23">
    <source>
        <dbReference type="ARBA" id="ARBA00063876"/>
    </source>
</evidence>
<evidence type="ECO:0000256" key="1">
    <source>
        <dbReference type="ARBA" id="ARBA00001946"/>
    </source>
</evidence>
<evidence type="ECO:0000256" key="8">
    <source>
        <dbReference type="ARBA" id="ARBA00022517"/>
    </source>
</evidence>
<sequence>MEPADVERENFLHHHHVLRCKLSDADPFIQASFKRKSMAQFFYASHSLCDASGITQILRKQMSSYHALIDERTERSVNNYADGALTIASSGSKNDTTKWTSGLRKNRPVAAIRQKLMDCPGQCSHTEVVEQDLKLLANSAASDKINETIKGVGKFVPKVAGASKLQLQRETPVNILQQNRNDGPHLFRSSSFDSTHDIEGGTNTSRWQGRPNSFGFCGSGGPSHIGADEFDSDGNGRKTSLPSNIFNQNYNGFGARGGSNHVSNVRGSGDGPQFGSANNRVMNVSSAGNPNMGNSFGRGANSNNFGSGINRTAAQKNHQITQAESGMSSIQARIFKTARDELLMIHIIHLQAVQNQKKYGSRGGGNNGYAMGRGAGVQKRSLGTRRAGVHGQFVPPIKPTDEEYGSPFSANMTSDIDFGGMFGAKQLTMEGEVEEEIDERLKNIDPKMIETIRNEIMDIGAPVMWDDIAGLEFAKKTIQEIVVWPLLRPDIFTGLRKPPKGLLLFGPPGTGKTLIGKCIASQSQSTFFSISASSLTSKWIGDGEKMVRALFAVAKVHQPSVVFIDEIDSLLTQRSDTEHESSRRIKTEFLVQLDGAGTGDEERILVVGATNRPQELDEAARRRLVKRLYIPLPEFSARRQIVERLMSKECSALTNEEINEIASLTEGYSGADMKNLCQEASLGPIRSLSFSAMHQITADQVRPIAMEDFQAALQRVRASVSNKDLDAYVQWDKTLSVSPGVSKTTSRLKTLTLLDCVGNWKQPENGSITIHAQCSEEQDQVYDDDDDDDDDDEDDDDLYDWETGQKDRGLLTGGNQTHLNQQSQSNRVTDYQPQEKLFKRFLNKINVEKYEGPTLPNHAANKLIQNAKRADAERIRTKDKQDRATAEQVMDPRTRMILFKLLNRGVVTEINGCISTGKEANVYHATGKDGKDLAIKIYKTSILVFKDRDKYVSGEFRFRHGYCRSNPRKMVRTWAEKEMRNLVRMHTANLPVPEPILLRGHVLVMNFIGHEGWAAPKLKDAELSNSRACKLYRDCVVMMWTMFNKCHLVHADLSEFNLLYHEGMVYVIDVSQSVEHDHPRALDFLRKDCTNITDFFKKQGVATMLVKELFDFITDPTVTEDNMEQYLDRVSAQAAERGENLSAEQIVQEEVFKNVFIPRNLEEVVHIERDIRQAKEGKGEDLVYKTIVGLKEDLSTAQEPSILTGAQEEESGSDDGTGSEDGESGTHDDASDSGKKFKNSARPRDESPESRKARKKAIKEQQAENRKGKLAKHIKKRKEKASKKK</sequence>
<keyword evidence="12" id="KW-0547">Nucleotide-binding</keyword>
<evidence type="ECO:0000256" key="10">
    <source>
        <dbReference type="ARBA" id="ARBA00022679"/>
    </source>
</evidence>
<organism evidence="29 30">
    <name type="scientific">Frankliniella fusca</name>
    <dbReference type="NCBI Taxonomy" id="407009"/>
    <lineage>
        <taxon>Eukaryota</taxon>
        <taxon>Metazoa</taxon>
        <taxon>Ecdysozoa</taxon>
        <taxon>Arthropoda</taxon>
        <taxon>Hexapoda</taxon>
        <taxon>Insecta</taxon>
        <taxon>Pterygota</taxon>
        <taxon>Neoptera</taxon>
        <taxon>Paraneoptera</taxon>
        <taxon>Thysanoptera</taxon>
        <taxon>Terebrantia</taxon>
        <taxon>Thripoidea</taxon>
        <taxon>Thripidae</taxon>
        <taxon>Frankliniella</taxon>
    </lineage>
</organism>
<evidence type="ECO:0000256" key="18">
    <source>
        <dbReference type="ARBA" id="ARBA00035694"/>
    </source>
</evidence>
<dbReference type="Gene3D" id="1.10.510.10">
    <property type="entry name" value="Transferase(Phosphotransferase) domain 1"/>
    <property type="match status" value="1"/>
</dbReference>
<dbReference type="InterPro" id="IPR047858">
    <property type="entry name" value="FIGNL1_ATPase"/>
</dbReference>
<dbReference type="SMART" id="SM00382">
    <property type="entry name" value="AAA"/>
    <property type="match status" value="1"/>
</dbReference>
<dbReference type="InterPro" id="IPR000687">
    <property type="entry name" value="RIO_kinase"/>
</dbReference>
<evidence type="ECO:0000256" key="12">
    <source>
        <dbReference type="ARBA" id="ARBA00022741"/>
    </source>
</evidence>